<keyword evidence="4" id="KW-1185">Reference proteome</keyword>
<dbReference type="SMART" id="SM00044">
    <property type="entry name" value="CYCc"/>
    <property type="match status" value="1"/>
</dbReference>
<dbReference type="InterPro" id="IPR001054">
    <property type="entry name" value="A/G_cyclase"/>
</dbReference>
<proteinExistence type="predicted"/>
<feature type="domain" description="Guanylate cyclase" evidence="2">
    <location>
        <begin position="458"/>
        <end position="584"/>
    </location>
</feature>
<dbReference type="PROSITE" id="PS50125">
    <property type="entry name" value="GUANYLATE_CYCLASE_2"/>
    <property type="match status" value="1"/>
</dbReference>
<dbReference type="PANTHER" id="PTHR43081">
    <property type="entry name" value="ADENYLATE CYCLASE, TERMINAL-DIFFERENTIATION SPECIFIC-RELATED"/>
    <property type="match status" value="1"/>
</dbReference>
<dbReference type="GO" id="GO:0035556">
    <property type="term" value="P:intracellular signal transduction"/>
    <property type="evidence" value="ECO:0007669"/>
    <property type="project" value="InterPro"/>
</dbReference>
<feature type="transmembrane region" description="Helical" evidence="1">
    <location>
        <begin position="293"/>
        <end position="315"/>
    </location>
</feature>
<comment type="caution">
    <text evidence="3">The sequence shown here is derived from an EMBL/GenBank/DDBJ whole genome shotgun (WGS) entry which is preliminary data.</text>
</comment>
<dbReference type="AlphaFoldDB" id="A0A4R9LZT5"/>
<dbReference type="RefSeq" id="WP_135760571.1">
    <property type="nucleotide sequence ID" value="NZ_RQHW01000042.1"/>
</dbReference>
<dbReference type="PANTHER" id="PTHR43081:SF1">
    <property type="entry name" value="ADENYLATE CYCLASE, TERMINAL-DIFFERENTIATION SPECIFIC"/>
    <property type="match status" value="1"/>
</dbReference>
<gene>
    <name evidence="3" type="ORF">EHS15_10725</name>
</gene>
<feature type="transmembrane region" description="Helical" evidence="1">
    <location>
        <begin position="351"/>
        <end position="371"/>
    </location>
</feature>
<feature type="transmembrane region" description="Helical" evidence="1">
    <location>
        <begin position="264"/>
        <end position="281"/>
    </location>
</feature>
<organism evidence="3 4">
    <name type="scientific">Leptospira idonii</name>
    <dbReference type="NCBI Taxonomy" id="1193500"/>
    <lineage>
        <taxon>Bacteria</taxon>
        <taxon>Pseudomonadati</taxon>
        <taxon>Spirochaetota</taxon>
        <taxon>Spirochaetia</taxon>
        <taxon>Leptospirales</taxon>
        <taxon>Leptospiraceae</taxon>
        <taxon>Leptospira</taxon>
    </lineage>
</organism>
<dbReference type="InterPro" id="IPR008979">
    <property type="entry name" value="Galactose-bd-like_sf"/>
</dbReference>
<name>A0A4R9LZT5_9LEPT</name>
<dbReference type="Pfam" id="PF07695">
    <property type="entry name" value="7TMR-DISM_7TM"/>
    <property type="match status" value="1"/>
</dbReference>
<dbReference type="CDD" id="cd07302">
    <property type="entry name" value="CHD"/>
    <property type="match status" value="1"/>
</dbReference>
<dbReference type="SUPFAM" id="SSF55073">
    <property type="entry name" value="Nucleotide cyclase"/>
    <property type="match status" value="1"/>
</dbReference>
<evidence type="ECO:0000313" key="3">
    <source>
        <dbReference type="EMBL" id="TGN18887.1"/>
    </source>
</evidence>
<feature type="transmembrane region" description="Helical" evidence="1">
    <location>
        <begin position="321"/>
        <end position="339"/>
    </location>
</feature>
<dbReference type="InterPro" id="IPR029787">
    <property type="entry name" value="Nucleotide_cyclase"/>
</dbReference>
<evidence type="ECO:0000259" key="2">
    <source>
        <dbReference type="PROSITE" id="PS50125"/>
    </source>
</evidence>
<keyword evidence="1" id="KW-1133">Transmembrane helix</keyword>
<feature type="transmembrane region" description="Helical" evidence="1">
    <location>
        <begin position="377"/>
        <end position="397"/>
    </location>
</feature>
<dbReference type="OrthoDB" id="338211at2"/>
<reference evidence="3" key="1">
    <citation type="journal article" date="2019" name="PLoS Negl. Trop. Dis.">
        <title>Revisiting the worldwide diversity of Leptospira species in the environment.</title>
        <authorList>
            <person name="Vincent A.T."/>
            <person name="Schiettekatte O."/>
            <person name="Bourhy P."/>
            <person name="Veyrier F.J."/>
            <person name="Picardeau M."/>
        </authorList>
    </citation>
    <scope>NUCLEOTIDE SEQUENCE [LARGE SCALE GENOMIC DNA]</scope>
    <source>
        <strain evidence="3">201300427</strain>
    </source>
</reference>
<protein>
    <submittedName>
        <fullName evidence="3">Adenylate/guanylate cyclase domain-containing protein</fullName>
    </submittedName>
</protein>
<dbReference type="GO" id="GO:0004016">
    <property type="term" value="F:adenylate cyclase activity"/>
    <property type="evidence" value="ECO:0007669"/>
    <property type="project" value="UniProtKB-ARBA"/>
</dbReference>
<dbReference type="Pfam" id="PF00211">
    <property type="entry name" value="Guanylate_cyc"/>
    <property type="match status" value="1"/>
</dbReference>
<dbReference type="EMBL" id="RQHW01000042">
    <property type="protein sequence ID" value="TGN18887.1"/>
    <property type="molecule type" value="Genomic_DNA"/>
</dbReference>
<sequence>MVTLRLGKSPFLFLFLLFFWNCNPSHPELRVKEGKIDLSHFDFSSGQFVTLEGDWEFYPDQFLSPDVPPPSNPYYLTVPKLWNQAPVTSSFRDGQGYGTYRLEIKLPPKEDRYAVYAPEQRTAFRIFMGERSIHSGRVGTSMKSSLPSLQGQNFIHPGKDSVVFLMHVSNFHHKEGGIVSPPLIGNGESVQNYVLAKGTLDLAFTGAIFMFGIYHFILFFYRNKQKEAFFFGLFCLIFSVRILFTGSKTIYAITESIPWDLMMYVDYGTSFLLSAVFLWFIEGLFPRFINTNLIRFYTAVVFFLLVLILILPPIQYTKFETLFQILGLVVFASVLMRLWQMYLRRLPEAGIFLLGSLLLFLGFFADVLTAFKGQGESSLSQVCLFLFFGVQSTIITLRTARTFDKRKQLKDDFETSNDTFIQTNRFYEKFIPREFLHYLEKAGIEDVSLGDSNQREMTVVFADIMEYWDIIYSVPLENRILFTNSYLGRIGPCISKNNGFIDKYIGSAVMALFDGGIQNAIAAATDIQWELEKYNVRRKEYGYIPLHAGVGIHSGDTMLGILGEAERMESTVISDTVNLASRIQGLTKTYSARVLVSLTTLMLHEDLDTIPYRILDFVRVKGKTETVMIAEVLIPGIDEVSDRKIQNKDLFESAIFDYERANFASALEGFHTVYNENPEDKAAEIYIKRSEYFQSAGVGEGWDGVADWEK</sequence>
<feature type="transmembrane region" description="Helical" evidence="1">
    <location>
        <begin position="228"/>
        <end position="244"/>
    </location>
</feature>
<dbReference type="SUPFAM" id="SSF49785">
    <property type="entry name" value="Galactose-binding domain-like"/>
    <property type="match status" value="1"/>
</dbReference>
<dbReference type="InterPro" id="IPR011623">
    <property type="entry name" value="7TMR_DISM_rcpt_extracell_dom1"/>
</dbReference>
<feature type="transmembrane region" description="Helical" evidence="1">
    <location>
        <begin position="202"/>
        <end position="221"/>
    </location>
</feature>
<dbReference type="Proteomes" id="UP000298058">
    <property type="component" value="Unassembled WGS sequence"/>
</dbReference>
<keyword evidence="1" id="KW-0812">Transmembrane</keyword>
<evidence type="ECO:0000256" key="1">
    <source>
        <dbReference type="SAM" id="Phobius"/>
    </source>
</evidence>
<accession>A0A4R9LZT5</accession>
<evidence type="ECO:0000313" key="4">
    <source>
        <dbReference type="Proteomes" id="UP000298058"/>
    </source>
</evidence>
<dbReference type="GO" id="GO:0006171">
    <property type="term" value="P:cAMP biosynthetic process"/>
    <property type="evidence" value="ECO:0007669"/>
    <property type="project" value="TreeGrafter"/>
</dbReference>
<dbReference type="Gene3D" id="3.30.70.1230">
    <property type="entry name" value="Nucleotide cyclase"/>
    <property type="match status" value="1"/>
</dbReference>
<dbReference type="InterPro" id="IPR050697">
    <property type="entry name" value="Adenylyl/Guanylyl_Cyclase_3/4"/>
</dbReference>
<keyword evidence="1" id="KW-0472">Membrane</keyword>